<proteinExistence type="predicted"/>
<keyword evidence="4" id="KW-1185">Reference proteome</keyword>
<feature type="compositionally biased region" description="Acidic residues" evidence="1">
    <location>
        <begin position="196"/>
        <end position="214"/>
    </location>
</feature>
<comment type="caution">
    <text evidence="3">The sequence shown here is derived from an EMBL/GenBank/DDBJ whole genome shotgun (WGS) entry which is preliminary data.</text>
</comment>
<accession>A0A4R4FD20</accession>
<dbReference type="RefSeq" id="WP_132278489.1">
    <property type="nucleotide sequence ID" value="NZ_JAOBST010000017.1"/>
</dbReference>
<evidence type="ECO:0000256" key="1">
    <source>
        <dbReference type="SAM" id="MobiDB-lite"/>
    </source>
</evidence>
<name>A0A4R4FD20_9FIRM</name>
<evidence type="ECO:0000313" key="3">
    <source>
        <dbReference type="EMBL" id="TDA21211.1"/>
    </source>
</evidence>
<evidence type="ECO:0000313" key="4">
    <source>
        <dbReference type="Proteomes" id="UP000295710"/>
    </source>
</evidence>
<gene>
    <name evidence="3" type="ORF">E1963_12640</name>
</gene>
<dbReference type="AlphaFoldDB" id="A0A4R4FD20"/>
<protein>
    <recommendedName>
        <fullName evidence="2">DUF6128 domain-containing protein</fullName>
    </recommendedName>
</protein>
<dbReference type="InterPro" id="IPR046131">
    <property type="entry name" value="DUF6128"/>
</dbReference>
<feature type="region of interest" description="Disordered" evidence="1">
    <location>
        <begin position="129"/>
        <end position="217"/>
    </location>
</feature>
<sequence length="362" mass="41519">MKRFIRYLYEYESGRRMRNVGFVKVDQSDDECIVHIHGKGLRLEGEKELTIYLFYEKEKECIGLPQGTVENVNPAVNYQLRYTKEDVGEPCNYDLIEGIIMENSSHRKYAAVWDDMPVNVNEMRLWTPADLSQGTEPEEMPEVPEEPEVPNMDMDYDMPDPVQEEEGPSGGMSAEPERGGAARNFPGEEAGVSEMEAAEEEEAAESGSIEESESVAESTRFVQVEALEETEVTETECRTRTACSPCREAEPVRPEPDCQKQSKKCTKILRQDIVNLPRCEWRLSNNSFLLHGYYNYHHLVIIEEDGNIWLGVPGIYHPKEAKAAEAFGFPQFIKAEKLNVDLNKDERNDGEEFGYWCRHIRR</sequence>
<feature type="compositionally biased region" description="Acidic residues" evidence="1">
    <location>
        <begin position="136"/>
        <end position="167"/>
    </location>
</feature>
<dbReference type="Proteomes" id="UP000295710">
    <property type="component" value="Unassembled WGS sequence"/>
</dbReference>
<organism evidence="3 4">
    <name type="scientific">Extibacter muris</name>
    <dbReference type="NCBI Taxonomy" id="1796622"/>
    <lineage>
        <taxon>Bacteria</taxon>
        <taxon>Bacillati</taxon>
        <taxon>Bacillota</taxon>
        <taxon>Clostridia</taxon>
        <taxon>Lachnospirales</taxon>
        <taxon>Lachnospiraceae</taxon>
        <taxon>Extibacter</taxon>
    </lineage>
</organism>
<feature type="domain" description="DUF6128" evidence="2">
    <location>
        <begin position="251"/>
        <end position="335"/>
    </location>
</feature>
<dbReference type="Pfam" id="PF19623">
    <property type="entry name" value="DUF6128"/>
    <property type="match status" value="1"/>
</dbReference>
<dbReference type="EMBL" id="SMMX01000010">
    <property type="protein sequence ID" value="TDA21211.1"/>
    <property type="molecule type" value="Genomic_DNA"/>
</dbReference>
<reference evidence="3 4" key="1">
    <citation type="journal article" date="2016" name="Nat. Microbiol.">
        <title>The Mouse Intestinal Bacterial Collection (miBC) provides host-specific insight into cultured diversity and functional potential of the gut microbiota.</title>
        <authorList>
            <person name="Lagkouvardos I."/>
            <person name="Pukall R."/>
            <person name="Abt B."/>
            <person name="Foesel B.U."/>
            <person name="Meier-Kolthoff J.P."/>
            <person name="Kumar N."/>
            <person name="Bresciani A."/>
            <person name="Martinez I."/>
            <person name="Just S."/>
            <person name="Ziegler C."/>
            <person name="Brugiroux S."/>
            <person name="Garzetti D."/>
            <person name="Wenning M."/>
            <person name="Bui T.P."/>
            <person name="Wang J."/>
            <person name="Hugenholtz F."/>
            <person name="Plugge C.M."/>
            <person name="Peterson D.A."/>
            <person name="Hornef M.W."/>
            <person name="Baines J.F."/>
            <person name="Smidt H."/>
            <person name="Walter J."/>
            <person name="Kristiansen K."/>
            <person name="Nielsen H.B."/>
            <person name="Haller D."/>
            <person name="Overmann J."/>
            <person name="Stecher B."/>
            <person name="Clavel T."/>
        </authorList>
    </citation>
    <scope>NUCLEOTIDE SEQUENCE [LARGE SCALE GENOMIC DNA]</scope>
    <source>
        <strain evidence="3 4">DSM 28560</strain>
    </source>
</reference>
<evidence type="ECO:0000259" key="2">
    <source>
        <dbReference type="Pfam" id="PF19623"/>
    </source>
</evidence>